<dbReference type="Proteomes" id="UP001336020">
    <property type="component" value="Unassembled WGS sequence"/>
</dbReference>
<feature type="domain" description="NADPH-dependent FMN reductase-like" evidence="1">
    <location>
        <begin position="7"/>
        <end position="148"/>
    </location>
</feature>
<dbReference type="EMBL" id="JAUTXY010000008">
    <property type="protein sequence ID" value="MEE2059315.1"/>
    <property type="molecule type" value="Genomic_DNA"/>
</dbReference>
<dbReference type="InterPro" id="IPR029039">
    <property type="entry name" value="Flavoprotein-like_sf"/>
</dbReference>
<evidence type="ECO:0000313" key="2">
    <source>
        <dbReference type="EMBL" id="MEE2059315.1"/>
    </source>
</evidence>
<accession>A0ABU7LCN4</accession>
<dbReference type="Gene3D" id="3.40.50.360">
    <property type="match status" value="1"/>
</dbReference>
<sequence>MTSLTALALTCSLKPSPAPSSSDLIAEQVLTELRKHDVAGDKIRLVDFDIRPGVESDMGDGDQWPQIRERILDADILLISTPTWLGQMSSVAKRALERLDAELSETDDRGRPVLFDKVAIAAVVGNEDGAHAIVACLFQALNDCGYTIPAQGCTYWNGEAMTPGDYNDLDGIPDAVASTNATVARTAAHLARALRAQPYLTGES</sequence>
<dbReference type="RefSeq" id="WP_330134567.1">
    <property type="nucleotide sequence ID" value="NZ_JAUTXY010000008.1"/>
</dbReference>
<protein>
    <submittedName>
        <fullName evidence="2">NAD(P)H-dependent oxidoreductase</fullName>
    </submittedName>
</protein>
<evidence type="ECO:0000259" key="1">
    <source>
        <dbReference type="Pfam" id="PF03358"/>
    </source>
</evidence>
<name>A0ABU7LCN4_9NOCA</name>
<reference evidence="2 3" key="1">
    <citation type="submission" date="2023-07" db="EMBL/GenBank/DDBJ databases">
        <authorList>
            <person name="Girao M."/>
            <person name="Carvalho M.F."/>
        </authorList>
    </citation>
    <scope>NUCLEOTIDE SEQUENCE [LARGE SCALE GENOMIC DNA]</scope>
    <source>
        <strain evidence="2 3">YIM65754</strain>
    </source>
</reference>
<dbReference type="SUPFAM" id="SSF52218">
    <property type="entry name" value="Flavoproteins"/>
    <property type="match status" value="1"/>
</dbReference>
<evidence type="ECO:0000313" key="3">
    <source>
        <dbReference type="Proteomes" id="UP001336020"/>
    </source>
</evidence>
<proteinExistence type="predicted"/>
<dbReference type="Pfam" id="PF03358">
    <property type="entry name" value="FMN_red"/>
    <property type="match status" value="1"/>
</dbReference>
<comment type="caution">
    <text evidence="2">The sequence shown here is derived from an EMBL/GenBank/DDBJ whole genome shotgun (WGS) entry which is preliminary data.</text>
</comment>
<gene>
    <name evidence="2" type="ORF">Q7514_17495</name>
</gene>
<keyword evidence="3" id="KW-1185">Reference proteome</keyword>
<organism evidence="2 3">
    <name type="scientific">Rhodococcus artemisiae</name>
    <dbReference type="NCBI Taxonomy" id="714159"/>
    <lineage>
        <taxon>Bacteria</taxon>
        <taxon>Bacillati</taxon>
        <taxon>Actinomycetota</taxon>
        <taxon>Actinomycetes</taxon>
        <taxon>Mycobacteriales</taxon>
        <taxon>Nocardiaceae</taxon>
        <taxon>Rhodococcus</taxon>
    </lineage>
</organism>
<dbReference type="InterPro" id="IPR005025">
    <property type="entry name" value="FMN_Rdtase-like_dom"/>
</dbReference>